<evidence type="ECO:0000259" key="10">
    <source>
        <dbReference type="PROSITE" id="PS51105"/>
    </source>
</evidence>
<keyword evidence="6 9" id="KW-1133">Transmembrane helix</keyword>
<feature type="transmembrane region" description="Helical" evidence="9">
    <location>
        <begin position="340"/>
        <end position="364"/>
    </location>
</feature>
<organism evidence="11 12">
    <name type="scientific">Companilactobacillus nantensis DSM 16982</name>
    <dbReference type="NCBI Taxonomy" id="1423774"/>
    <lineage>
        <taxon>Bacteria</taxon>
        <taxon>Bacillati</taxon>
        <taxon>Bacillota</taxon>
        <taxon>Bacilli</taxon>
        <taxon>Lactobacillales</taxon>
        <taxon>Lactobacillaceae</taxon>
        <taxon>Companilactobacillus</taxon>
    </lineage>
</organism>
<keyword evidence="7 8" id="KW-0472">Membrane</keyword>
<evidence type="ECO:0000256" key="3">
    <source>
        <dbReference type="ARBA" id="ARBA00022475"/>
    </source>
</evidence>
<evidence type="ECO:0000256" key="5">
    <source>
        <dbReference type="ARBA" id="ARBA00022692"/>
    </source>
</evidence>
<accession>A0A0R1WH28</accession>
<dbReference type="GO" id="GO:0008982">
    <property type="term" value="F:protein-N(PI)-phosphohistidine-sugar phosphotransferase activity"/>
    <property type="evidence" value="ECO:0007669"/>
    <property type="project" value="UniProtKB-UniRule"/>
</dbReference>
<keyword evidence="4 8" id="KW-0762">Sugar transport</keyword>
<evidence type="ECO:0000256" key="9">
    <source>
        <dbReference type="SAM" id="Phobius"/>
    </source>
</evidence>
<evidence type="ECO:0000256" key="2">
    <source>
        <dbReference type="ARBA" id="ARBA00022448"/>
    </source>
</evidence>
<feature type="transmembrane region" description="Helical" evidence="9">
    <location>
        <begin position="32"/>
        <end position="51"/>
    </location>
</feature>
<feature type="domain" description="PTS EIIC type-3" evidence="10">
    <location>
        <begin position="8"/>
        <end position="409"/>
    </location>
</feature>
<keyword evidence="5 9" id="KW-0812">Transmembrane</keyword>
<dbReference type="PANTHER" id="PTHR33989">
    <property type="match status" value="1"/>
</dbReference>
<dbReference type="InterPro" id="IPR004501">
    <property type="entry name" value="PTS_EIIC_3"/>
</dbReference>
<feature type="transmembrane region" description="Helical" evidence="9">
    <location>
        <begin position="283"/>
        <end position="302"/>
    </location>
</feature>
<dbReference type="Proteomes" id="UP000051302">
    <property type="component" value="Unassembled WGS sequence"/>
</dbReference>
<dbReference type="PANTHER" id="PTHR33989:SF4">
    <property type="entry name" value="PTS SYSTEM N,N'-DIACETYLCHITOBIOSE-SPECIFIC EIIC COMPONENT"/>
    <property type="match status" value="1"/>
</dbReference>
<dbReference type="GO" id="GO:0005886">
    <property type="term" value="C:plasma membrane"/>
    <property type="evidence" value="ECO:0007669"/>
    <property type="project" value="UniProtKB-SubCell"/>
</dbReference>
<gene>
    <name evidence="11" type="ORF">FD31_GL001401</name>
</gene>
<comment type="function">
    <text evidence="8">The phosphoenolpyruvate-dependent sugar phosphotransferase system (PTS), a major carbohydrate active -transport system, catalyzes the phosphorylation of incoming sugar substrates concomitant with their translocation across the cell membrane.</text>
</comment>
<feature type="transmembrane region" description="Helical" evidence="9">
    <location>
        <begin position="384"/>
        <end position="407"/>
    </location>
</feature>
<comment type="caution">
    <text evidence="11">The sequence shown here is derived from an EMBL/GenBank/DDBJ whole genome shotgun (WGS) entry which is preliminary data.</text>
</comment>
<evidence type="ECO:0000313" key="11">
    <source>
        <dbReference type="EMBL" id="KRM15065.1"/>
    </source>
</evidence>
<evidence type="ECO:0000256" key="8">
    <source>
        <dbReference type="PIRNR" id="PIRNR006351"/>
    </source>
</evidence>
<feature type="transmembrane region" description="Helical" evidence="9">
    <location>
        <begin position="71"/>
        <end position="96"/>
    </location>
</feature>
<dbReference type="PIRSF" id="PIRSF006351">
    <property type="entry name" value="PTS_EIIC-Cellobiose"/>
    <property type="match status" value="1"/>
</dbReference>
<dbReference type="InterPro" id="IPR004796">
    <property type="entry name" value="PTS_IIC_cello"/>
</dbReference>
<dbReference type="InterPro" id="IPR003352">
    <property type="entry name" value="PTS_EIIC"/>
</dbReference>
<feature type="transmembrane region" description="Helical" evidence="9">
    <location>
        <begin position="103"/>
        <end position="120"/>
    </location>
</feature>
<name>A0A0R1WH28_9LACO</name>
<keyword evidence="3 8" id="KW-1003">Cell membrane</keyword>
<dbReference type="Pfam" id="PF02378">
    <property type="entry name" value="PTS_EIIC"/>
    <property type="match status" value="1"/>
</dbReference>
<dbReference type="PROSITE" id="PS51105">
    <property type="entry name" value="PTS_EIIC_TYPE_3"/>
    <property type="match status" value="1"/>
</dbReference>
<dbReference type="STRING" id="1423774.FD31_GL001401"/>
<dbReference type="GO" id="GO:0009401">
    <property type="term" value="P:phosphoenolpyruvate-dependent sugar phosphotransferase system"/>
    <property type="evidence" value="ECO:0007669"/>
    <property type="project" value="InterPro"/>
</dbReference>
<proteinExistence type="predicted"/>
<dbReference type="PATRIC" id="fig|1423774.3.peg.1452"/>
<dbReference type="NCBIfam" id="TIGR00410">
    <property type="entry name" value="lacE"/>
    <property type="match status" value="1"/>
</dbReference>
<sequence length="428" mass="47255">MLKMQEKAEKHLIPISTKITNNIVLKSMREGLSILTPLIMIISLFILIGNFPIPGWTSFWTSILGDRLIEIISASFIGIFNFIGLLVCVVIAYTYGNNRGLKGIVPSLVGLISFLILVPMTNQIGAKVSTVYFGPNGIFIGLMVGIISIELYRFSLNKKWSIKLPDSIPPAVADSLTELLPFGVVILLFTATKVILALTGFQSVHNLIFIFIQMPLKSLGDSLISAVLYNFLASFLWIFGINGPTVTNSFWSPILFSLTQDNLSAFQIGAKIPHIYTQQFIDIFTTYGGGGSTLSLLLIVVLKGQSQRLKNLGKLALVPGIFGINEPVVFGIPVIFNLRIAIPFVIVPVVNTIISGLVFSWHWIPFPTGVMLPWTTPPLISGWLSTGSWLGAVLQLFEILIGMLIYYPFVKSLDKQYIIEENNLMDQQ</sequence>
<evidence type="ECO:0000256" key="7">
    <source>
        <dbReference type="ARBA" id="ARBA00023136"/>
    </source>
</evidence>
<feature type="transmembrane region" description="Helical" evidence="9">
    <location>
        <begin position="223"/>
        <end position="241"/>
    </location>
</feature>
<evidence type="ECO:0000256" key="1">
    <source>
        <dbReference type="ARBA" id="ARBA00004651"/>
    </source>
</evidence>
<evidence type="ECO:0000256" key="6">
    <source>
        <dbReference type="ARBA" id="ARBA00022989"/>
    </source>
</evidence>
<evidence type="ECO:0000313" key="12">
    <source>
        <dbReference type="Proteomes" id="UP000051302"/>
    </source>
</evidence>
<feature type="transmembrane region" description="Helical" evidence="9">
    <location>
        <begin position="132"/>
        <end position="152"/>
    </location>
</feature>
<keyword evidence="12" id="KW-1185">Reference proteome</keyword>
<comment type="subcellular location">
    <subcellularLocation>
        <location evidence="1">Cell membrane</location>
        <topology evidence="1">Multi-pass membrane protein</topology>
    </subcellularLocation>
</comment>
<reference evidence="11 12" key="1">
    <citation type="journal article" date="2015" name="Genome Announc.">
        <title>Expanding the biotechnology potential of lactobacilli through comparative genomics of 213 strains and associated genera.</title>
        <authorList>
            <person name="Sun Z."/>
            <person name="Harris H.M."/>
            <person name="McCann A."/>
            <person name="Guo C."/>
            <person name="Argimon S."/>
            <person name="Zhang W."/>
            <person name="Yang X."/>
            <person name="Jeffery I.B."/>
            <person name="Cooney J.C."/>
            <person name="Kagawa T.F."/>
            <person name="Liu W."/>
            <person name="Song Y."/>
            <person name="Salvetti E."/>
            <person name="Wrobel A."/>
            <person name="Rasinkangas P."/>
            <person name="Parkhill J."/>
            <person name="Rea M.C."/>
            <person name="O'Sullivan O."/>
            <person name="Ritari J."/>
            <person name="Douillard F.P."/>
            <person name="Paul Ross R."/>
            <person name="Yang R."/>
            <person name="Briner A.E."/>
            <person name="Felis G.E."/>
            <person name="de Vos W.M."/>
            <person name="Barrangou R."/>
            <person name="Klaenhammer T.R."/>
            <person name="Caufield P.W."/>
            <person name="Cui Y."/>
            <person name="Zhang H."/>
            <person name="O'Toole P.W."/>
        </authorList>
    </citation>
    <scope>NUCLEOTIDE SEQUENCE [LARGE SCALE GENOMIC DNA]</scope>
    <source>
        <strain evidence="11 12">DSM 16982</strain>
    </source>
</reference>
<dbReference type="InterPro" id="IPR051088">
    <property type="entry name" value="PTS_Sugar-EIIC/EIIB"/>
</dbReference>
<evidence type="ECO:0000256" key="4">
    <source>
        <dbReference type="ARBA" id="ARBA00022597"/>
    </source>
</evidence>
<keyword evidence="2 8" id="KW-0813">Transport</keyword>
<dbReference type="AlphaFoldDB" id="A0A0R1WH28"/>
<protein>
    <recommendedName>
        <fullName evidence="8">Permease IIC component</fullName>
    </recommendedName>
</protein>
<dbReference type="EMBL" id="AZFV01000027">
    <property type="protein sequence ID" value="KRM15065.1"/>
    <property type="molecule type" value="Genomic_DNA"/>
</dbReference>